<comment type="caution">
    <text evidence="2">The sequence shown here is derived from an EMBL/GenBank/DDBJ whole genome shotgun (WGS) entry which is preliminary data.</text>
</comment>
<dbReference type="eggNOG" id="COG1670">
    <property type="taxonomic scope" value="Bacteria"/>
</dbReference>
<organism evidence="2 3">
    <name type="scientific">Fulvivirga imtechensis AK7</name>
    <dbReference type="NCBI Taxonomy" id="1237149"/>
    <lineage>
        <taxon>Bacteria</taxon>
        <taxon>Pseudomonadati</taxon>
        <taxon>Bacteroidota</taxon>
        <taxon>Cytophagia</taxon>
        <taxon>Cytophagales</taxon>
        <taxon>Fulvivirgaceae</taxon>
        <taxon>Fulvivirga</taxon>
    </lineage>
</organism>
<dbReference type="PANTHER" id="PTHR43792">
    <property type="entry name" value="GNAT FAMILY, PUTATIVE (AFU_ORTHOLOGUE AFUA_3G00765)-RELATED-RELATED"/>
    <property type="match status" value="1"/>
</dbReference>
<reference evidence="2 3" key="1">
    <citation type="submission" date="2012-12" db="EMBL/GenBank/DDBJ databases">
        <title>Genome assembly of Fulvivirga imtechensis AK7.</title>
        <authorList>
            <person name="Nupur N."/>
            <person name="Khatri I."/>
            <person name="Kumar R."/>
            <person name="Subramanian S."/>
            <person name="Pinnaka A."/>
        </authorList>
    </citation>
    <scope>NUCLEOTIDE SEQUENCE [LARGE SCALE GENOMIC DNA]</scope>
    <source>
        <strain evidence="2 3">AK7</strain>
    </source>
</reference>
<evidence type="ECO:0000313" key="2">
    <source>
        <dbReference type="EMBL" id="ELR70585.1"/>
    </source>
</evidence>
<dbReference type="PROSITE" id="PS51186">
    <property type="entry name" value="GNAT"/>
    <property type="match status" value="1"/>
</dbReference>
<dbReference type="AlphaFoldDB" id="L8JP16"/>
<gene>
    <name evidence="2" type="ORF">C900_03566</name>
</gene>
<dbReference type="STRING" id="1237149.C900_03566"/>
<name>L8JP16_9BACT</name>
<dbReference type="InterPro" id="IPR016181">
    <property type="entry name" value="Acyl_CoA_acyltransferase"/>
</dbReference>
<evidence type="ECO:0000259" key="1">
    <source>
        <dbReference type="PROSITE" id="PS51186"/>
    </source>
</evidence>
<dbReference type="GO" id="GO:0016747">
    <property type="term" value="F:acyltransferase activity, transferring groups other than amino-acyl groups"/>
    <property type="evidence" value="ECO:0007669"/>
    <property type="project" value="InterPro"/>
</dbReference>
<dbReference type="PANTHER" id="PTHR43792:SF1">
    <property type="entry name" value="N-ACETYLTRANSFERASE DOMAIN-CONTAINING PROTEIN"/>
    <property type="match status" value="1"/>
</dbReference>
<dbReference type="SUPFAM" id="SSF55729">
    <property type="entry name" value="Acyl-CoA N-acyltransferases (Nat)"/>
    <property type="match status" value="1"/>
</dbReference>
<dbReference type="Pfam" id="PF13302">
    <property type="entry name" value="Acetyltransf_3"/>
    <property type="match status" value="1"/>
</dbReference>
<dbReference type="RefSeq" id="WP_009580942.1">
    <property type="nucleotide sequence ID" value="NZ_AMZN01000051.1"/>
</dbReference>
<evidence type="ECO:0000313" key="3">
    <source>
        <dbReference type="Proteomes" id="UP000011135"/>
    </source>
</evidence>
<dbReference type="Gene3D" id="3.40.630.30">
    <property type="match status" value="1"/>
</dbReference>
<proteinExistence type="predicted"/>
<dbReference type="EMBL" id="AMZN01000051">
    <property type="protein sequence ID" value="ELR70585.1"/>
    <property type="molecule type" value="Genomic_DNA"/>
</dbReference>
<dbReference type="InterPro" id="IPR051531">
    <property type="entry name" value="N-acetyltransferase"/>
</dbReference>
<dbReference type="InterPro" id="IPR000182">
    <property type="entry name" value="GNAT_dom"/>
</dbReference>
<protein>
    <submittedName>
        <fullName evidence="2">Putative acetyltransferase</fullName>
    </submittedName>
</protein>
<keyword evidence="2" id="KW-0808">Transferase</keyword>
<dbReference type="Proteomes" id="UP000011135">
    <property type="component" value="Unassembled WGS sequence"/>
</dbReference>
<feature type="domain" description="N-acetyltransferase" evidence="1">
    <location>
        <begin position="11"/>
        <end position="174"/>
    </location>
</feature>
<dbReference type="OrthoDB" id="6290225at2"/>
<accession>L8JP16</accession>
<sequence length="179" mass="20774">METPEMETGRLKLEPLSLKYCTEQYVGWMNDEEVNKYLESGGDYTIEKLREYLNDVEKKKILFWAIVIRESGKHIGNIKIDPVSMTHLRGEYGIMMGEKSEWGKGYAREASEKVIQFCFEVLGLRKITLGVVEDNQGAVQLYEKLGFEVEGVYRNHSCYNGIFHNVLRMALFNTKEENQ</sequence>
<keyword evidence="3" id="KW-1185">Reference proteome</keyword>